<feature type="compositionally biased region" description="Low complexity" evidence="3">
    <location>
        <begin position="932"/>
        <end position="947"/>
    </location>
</feature>
<reference evidence="4" key="2">
    <citation type="submission" date="2025-09" db="UniProtKB">
        <authorList>
            <consortium name="Ensembl"/>
        </authorList>
    </citation>
    <scope>IDENTIFICATION</scope>
</reference>
<feature type="region of interest" description="Disordered" evidence="3">
    <location>
        <begin position="347"/>
        <end position="373"/>
    </location>
</feature>
<dbReference type="GO" id="GO:1900108">
    <property type="term" value="P:negative regulation of nodal signaling pathway"/>
    <property type="evidence" value="ECO:0007669"/>
    <property type="project" value="TreeGrafter"/>
</dbReference>
<keyword evidence="2" id="KW-0175">Coiled coil</keyword>
<feature type="compositionally biased region" description="Polar residues" evidence="3">
    <location>
        <begin position="360"/>
        <end position="372"/>
    </location>
</feature>
<feature type="compositionally biased region" description="Polar residues" evidence="3">
    <location>
        <begin position="702"/>
        <end position="712"/>
    </location>
</feature>
<organism evidence="4 5">
    <name type="scientific">Paramormyrops kingsleyae</name>
    <dbReference type="NCBI Taxonomy" id="1676925"/>
    <lineage>
        <taxon>Eukaryota</taxon>
        <taxon>Metazoa</taxon>
        <taxon>Chordata</taxon>
        <taxon>Craniata</taxon>
        <taxon>Vertebrata</taxon>
        <taxon>Euteleostomi</taxon>
        <taxon>Actinopterygii</taxon>
        <taxon>Neopterygii</taxon>
        <taxon>Teleostei</taxon>
        <taxon>Osteoglossocephala</taxon>
        <taxon>Osteoglossomorpha</taxon>
        <taxon>Osteoglossiformes</taxon>
        <taxon>Mormyridae</taxon>
        <taxon>Paramormyrops</taxon>
    </lineage>
</organism>
<feature type="compositionally biased region" description="Low complexity" evidence="3">
    <location>
        <begin position="661"/>
        <end position="680"/>
    </location>
</feature>
<dbReference type="PANTHER" id="PTHR15919">
    <property type="entry name" value="DAPPER-RELATED"/>
    <property type="match status" value="1"/>
</dbReference>
<feature type="region of interest" description="Disordered" evidence="3">
    <location>
        <begin position="920"/>
        <end position="965"/>
    </location>
</feature>
<dbReference type="Ensembl" id="ENSPKIT00000026368.1">
    <property type="protein sequence ID" value="ENSPKIP00000002424.1"/>
    <property type="gene ID" value="ENSPKIG00000020323.1"/>
</dbReference>
<evidence type="ECO:0000313" key="5">
    <source>
        <dbReference type="Proteomes" id="UP000261540"/>
    </source>
</evidence>
<feature type="compositionally biased region" description="Pro residues" evidence="3">
    <location>
        <begin position="687"/>
        <end position="699"/>
    </location>
</feature>
<evidence type="ECO:0000313" key="4">
    <source>
        <dbReference type="Ensembl" id="ENSPKIP00000002424.1"/>
    </source>
</evidence>
<keyword evidence="5" id="KW-1185">Reference proteome</keyword>
<feature type="compositionally biased region" description="Basic and acidic residues" evidence="3">
    <location>
        <begin position="749"/>
        <end position="758"/>
    </location>
</feature>
<dbReference type="STRING" id="1676925.ENSPKIP00000002424"/>
<dbReference type="Pfam" id="PF15268">
    <property type="entry name" value="Dapper"/>
    <property type="match status" value="1"/>
</dbReference>
<feature type="region of interest" description="Disordered" evidence="3">
    <location>
        <begin position="808"/>
        <end position="845"/>
    </location>
</feature>
<feature type="compositionally biased region" description="Basic and acidic residues" evidence="3">
    <location>
        <begin position="808"/>
        <end position="820"/>
    </location>
</feature>
<comment type="similarity">
    <text evidence="1">Belongs to the dapper family.</text>
</comment>
<evidence type="ECO:0000256" key="3">
    <source>
        <dbReference type="SAM" id="MobiDB-lite"/>
    </source>
</evidence>
<feature type="region of interest" description="Disordered" evidence="3">
    <location>
        <begin position="570"/>
        <end position="605"/>
    </location>
</feature>
<feature type="compositionally biased region" description="Polar residues" evidence="3">
    <location>
        <begin position="920"/>
        <end position="931"/>
    </location>
</feature>
<dbReference type="Proteomes" id="UP000261540">
    <property type="component" value="Unplaced"/>
</dbReference>
<evidence type="ECO:0000256" key="1">
    <source>
        <dbReference type="ARBA" id="ARBA00010807"/>
    </source>
</evidence>
<protein>
    <submittedName>
        <fullName evidence="4">Si:ch211-168f7.5</fullName>
    </submittedName>
</protein>
<feature type="compositionally biased region" description="Pro residues" evidence="3">
    <location>
        <begin position="948"/>
        <end position="957"/>
    </location>
</feature>
<proteinExistence type="inferred from homology"/>
<feature type="region of interest" description="Disordered" evidence="3">
    <location>
        <begin position="432"/>
        <end position="468"/>
    </location>
</feature>
<dbReference type="OrthoDB" id="8912465at2759"/>
<dbReference type="KEGG" id="pki:111853016"/>
<sequence length="987" mass="105120">MAGRRGCVTSLWSGSERVRIGERLKASLAGIVELDLLRCRHWEMVEAVLGRRAAADASGSGRRGPGDAVAADGVSSSRRQQATSPLKPVLPYLDGIGTSADWSALSWDLPSETLSTPTPDSACANPLDCDSRPSSGFYSVSGSSLSDSCCSVCSDGAQGAVGTCVGSRGGCCPWDCRPHSADHSASQWQDAKKPPGQSTQAVLEKGERRPFSTGDLEISGLLFLSDFCSALGEDPSQSIPGASLLSRLQLDPKFCSDLVSRKTKEVYPYPSPLHAVALQSPLFTSCQDPPAPAPTPDPCPDLTSADQPQPEAPVQLRNPVPPNMARLDQYISKLVLRYHSRSAVEPVSRLGSRKWHTGPSRGSSQSLASFDSHSAAGVTQRRSLFGNSGGSSCRNSINLGNLPSLNGDGVNLNLHLNLNLNLNPNLNVNTALDIDSNDRKGSTSSCDYLGNDTPTPTPSPSSSFSASAWRGRKRISTCPQTVNHRGSLEIAGRGFGTQGFSRSLDWSGISQEEAAASQARICESSPKICADSERVCEIARVSGLPRSVVAGLLEEGVELDADCFRSDEPCPAPAATSRSPVSIPAPCSHPGPPQDVPKSQPEQPSAWWAPQLQYHSASVPEMQPAAQVAPPCPPESRPPQEVRALGLVPAAHSPSHFDCHPSALAPQRSPSPRSSPCEAPAPERRPPPQPRALFAPPPLSVFQRSSPTQSSLPRLRAAGPPPEGDLRPRGGSLRQEAGWCSGGGAWRGGDGERLYRGKHASRELVRASTVTGFVRREGFGRWDEAGEDAAAKRGASFRKRLEGLFGGKEKERWRGSEMDRGRRKAQMEEPSSAKKAGQVREALGQADSGLPLAGPLFRCGSQGFLEARPQRRDARERRQQWVSSLEIARAGLGHSAVGLSLDQSRPLAVAGGGEDERLSSTASLFHLSRSQSPEGSCPSLSPLSSPSLSPPPPPPPRLTRSRSFRDLGRKVFGSVKPFTFKTQSLRK</sequence>
<feature type="region of interest" description="Disordered" evidence="3">
    <location>
        <begin position="285"/>
        <end position="321"/>
    </location>
</feature>
<dbReference type="GeneTree" id="ENSGT00950000183181"/>
<feature type="compositionally biased region" description="Pro residues" evidence="3">
    <location>
        <begin position="289"/>
        <end position="299"/>
    </location>
</feature>
<dbReference type="PANTHER" id="PTHR15919:SF14">
    <property type="entry name" value="DAPPER HOMOLOG 2"/>
    <property type="match status" value="1"/>
</dbReference>
<feature type="region of interest" description="Disordered" evidence="3">
    <location>
        <begin position="54"/>
        <end position="83"/>
    </location>
</feature>
<evidence type="ECO:0000256" key="2">
    <source>
        <dbReference type="ARBA" id="ARBA00023054"/>
    </source>
</evidence>
<dbReference type="AlphaFoldDB" id="A0A3B3Q9C7"/>
<reference evidence="4" key="1">
    <citation type="submission" date="2025-08" db="UniProtKB">
        <authorList>
            <consortium name="Ensembl"/>
        </authorList>
    </citation>
    <scope>IDENTIFICATION</scope>
</reference>
<name>A0A3B3Q9C7_9TELE</name>
<dbReference type="GO" id="GO:0005737">
    <property type="term" value="C:cytoplasm"/>
    <property type="evidence" value="ECO:0007669"/>
    <property type="project" value="TreeGrafter"/>
</dbReference>
<feature type="region of interest" description="Disordered" evidence="3">
    <location>
        <begin position="618"/>
        <end position="758"/>
    </location>
</feature>
<accession>A0A3B3Q9C7</accession>
<dbReference type="InterPro" id="IPR024843">
    <property type="entry name" value="Dapper"/>
</dbReference>
<feature type="compositionally biased region" description="Polar residues" evidence="3">
    <location>
        <begin position="74"/>
        <end position="83"/>
    </location>
</feature>